<evidence type="ECO:0000313" key="2">
    <source>
        <dbReference type="Proteomes" id="UP000077355"/>
    </source>
</evidence>
<organism evidence="1 2">
    <name type="scientific">Paenibacillus antarcticus</name>
    <dbReference type="NCBI Taxonomy" id="253703"/>
    <lineage>
        <taxon>Bacteria</taxon>
        <taxon>Bacillati</taxon>
        <taxon>Bacillota</taxon>
        <taxon>Bacilli</taxon>
        <taxon>Bacillales</taxon>
        <taxon>Paenibacillaceae</taxon>
        <taxon>Paenibacillus</taxon>
    </lineage>
</organism>
<dbReference type="EMBL" id="LVJI01000001">
    <property type="protein sequence ID" value="OAB48446.1"/>
    <property type="molecule type" value="Genomic_DNA"/>
</dbReference>
<dbReference type="Proteomes" id="UP000077355">
    <property type="component" value="Unassembled WGS sequence"/>
</dbReference>
<dbReference type="AlphaFoldDB" id="A0A168R0U6"/>
<evidence type="ECO:0000313" key="1">
    <source>
        <dbReference type="EMBL" id="OAB48446.1"/>
    </source>
</evidence>
<accession>A0A168R0U6</accession>
<proteinExistence type="predicted"/>
<keyword evidence="2" id="KW-1185">Reference proteome</keyword>
<comment type="caution">
    <text evidence="1">The sequence shown here is derived from an EMBL/GenBank/DDBJ whole genome shotgun (WGS) entry which is preliminary data.</text>
</comment>
<protein>
    <recommendedName>
        <fullName evidence="3">Transcriptional regulator</fullName>
    </recommendedName>
</protein>
<gene>
    <name evidence="1" type="ORF">PBAT_02100</name>
</gene>
<name>A0A168R0U6_9BACL</name>
<reference evidence="1 2" key="1">
    <citation type="submission" date="2016-03" db="EMBL/GenBank/DDBJ databases">
        <title>Draft genome sequence of Paenibacillus antarcticus CECT 5836.</title>
        <authorList>
            <person name="Shin S.-K."/>
            <person name="Yi H."/>
        </authorList>
    </citation>
    <scope>NUCLEOTIDE SEQUENCE [LARGE SCALE GENOMIC DNA]</scope>
    <source>
        <strain evidence="1 2">CECT 5836</strain>
    </source>
</reference>
<evidence type="ECO:0008006" key="3">
    <source>
        <dbReference type="Google" id="ProtNLM"/>
    </source>
</evidence>
<sequence>MGVYQFKKRTRLGRWLDHNNLSQEWLIKTIPLNRKTVYQLCNDTDHEPIETTQIKIIGGLRKRGYDVRVVDFWP</sequence>